<dbReference type="PANTHER" id="PTHR13412:SF0">
    <property type="entry name" value="T-CELL IMMUNOMODULATORY PROTEIN"/>
    <property type="match status" value="1"/>
</dbReference>
<feature type="transmembrane region" description="Helical" evidence="8">
    <location>
        <begin position="658"/>
        <end position="682"/>
    </location>
</feature>
<evidence type="ECO:0000256" key="4">
    <source>
        <dbReference type="ARBA" id="ARBA00022729"/>
    </source>
</evidence>
<evidence type="ECO:0000313" key="12">
    <source>
        <dbReference type="Proteomes" id="UP000030653"/>
    </source>
</evidence>
<keyword evidence="7" id="KW-0325">Glycoprotein</keyword>
<reference evidence="11 12" key="1">
    <citation type="journal article" date="2012" name="Science">
        <title>The Paleozoic origin of enzymatic lignin decomposition reconstructed from 31 fungal genomes.</title>
        <authorList>
            <person name="Floudas D."/>
            <person name="Binder M."/>
            <person name="Riley R."/>
            <person name="Barry K."/>
            <person name="Blanchette R.A."/>
            <person name="Henrissat B."/>
            <person name="Martinez A.T."/>
            <person name="Otillar R."/>
            <person name="Spatafora J.W."/>
            <person name="Yadav J.S."/>
            <person name="Aerts A."/>
            <person name="Benoit I."/>
            <person name="Boyd A."/>
            <person name="Carlson A."/>
            <person name="Copeland A."/>
            <person name="Coutinho P.M."/>
            <person name="de Vries R.P."/>
            <person name="Ferreira P."/>
            <person name="Findley K."/>
            <person name="Foster B."/>
            <person name="Gaskell J."/>
            <person name="Glotzer D."/>
            <person name="Gorecki P."/>
            <person name="Heitman J."/>
            <person name="Hesse C."/>
            <person name="Hori C."/>
            <person name="Igarashi K."/>
            <person name="Jurgens J.A."/>
            <person name="Kallen N."/>
            <person name="Kersten P."/>
            <person name="Kohler A."/>
            <person name="Kuees U."/>
            <person name="Kumar T.K.A."/>
            <person name="Kuo A."/>
            <person name="LaButti K."/>
            <person name="Larrondo L.F."/>
            <person name="Lindquist E."/>
            <person name="Ling A."/>
            <person name="Lombard V."/>
            <person name="Lucas S."/>
            <person name="Lundell T."/>
            <person name="Martin R."/>
            <person name="McLaughlin D.J."/>
            <person name="Morgenstern I."/>
            <person name="Morin E."/>
            <person name="Murat C."/>
            <person name="Nagy L.G."/>
            <person name="Nolan M."/>
            <person name="Ohm R.A."/>
            <person name="Patyshakuliyeva A."/>
            <person name="Rokas A."/>
            <person name="Ruiz-Duenas F.J."/>
            <person name="Sabat G."/>
            <person name="Salamov A."/>
            <person name="Samejima M."/>
            <person name="Schmutz J."/>
            <person name="Slot J.C."/>
            <person name="St John F."/>
            <person name="Stenlid J."/>
            <person name="Sun H."/>
            <person name="Sun S."/>
            <person name="Syed K."/>
            <person name="Tsang A."/>
            <person name="Wiebenga A."/>
            <person name="Young D."/>
            <person name="Pisabarro A."/>
            <person name="Eastwood D.C."/>
            <person name="Martin F."/>
            <person name="Cullen D."/>
            <person name="Grigoriev I.V."/>
            <person name="Hibbett D.S."/>
        </authorList>
    </citation>
    <scope>NUCLEOTIDE SEQUENCE [LARGE SCALE GENOMIC DNA]</scope>
    <source>
        <strain evidence="11 12">DJM-731 SS1</strain>
    </source>
</reference>
<evidence type="ECO:0000313" key="11">
    <source>
        <dbReference type="EMBL" id="EJU05797.1"/>
    </source>
</evidence>
<dbReference type="InterPro" id="IPR028994">
    <property type="entry name" value="Integrin_alpha_N"/>
</dbReference>
<dbReference type="Pfam" id="PF23122">
    <property type="entry name" value="C2_ITFG1"/>
    <property type="match status" value="1"/>
</dbReference>
<dbReference type="GO" id="GO:0005886">
    <property type="term" value="C:plasma membrane"/>
    <property type="evidence" value="ECO:0007669"/>
    <property type="project" value="TreeGrafter"/>
</dbReference>
<evidence type="ECO:0000256" key="3">
    <source>
        <dbReference type="ARBA" id="ARBA00022692"/>
    </source>
</evidence>
<evidence type="ECO:0000256" key="2">
    <source>
        <dbReference type="ARBA" id="ARBA00006496"/>
    </source>
</evidence>
<evidence type="ECO:0000259" key="10">
    <source>
        <dbReference type="Pfam" id="PF23122"/>
    </source>
</evidence>
<evidence type="ECO:0000256" key="6">
    <source>
        <dbReference type="ARBA" id="ARBA00023136"/>
    </source>
</evidence>
<dbReference type="InterPro" id="IPR013517">
    <property type="entry name" value="FG-GAP"/>
</dbReference>
<dbReference type="OMA" id="PGDWIPW"/>
<accession>M5GEX9</accession>
<keyword evidence="6 8" id="KW-0472">Membrane</keyword>
<name>M5GEX9_DACPD</name>
<dbReference type="HOGENOM" id="CLU_020272_1_0_1"/>
<evidence type="ECO:0000256" key="1">
    <source>
        <dbReference type="ARBA" id="ARBA00004479"/>
    </source>
</evidence>
<dbReference type="Gene3D" id="2.130.10.130">
    <property type="entry name" value="Integrin alpha, N-terminal"/>
    <property type="match status" value="1"/>
</dbReference>
<keyword evidence="3 8" id="KW-0812">Transmembrane</keyword>
<feature type="signal peptide" evidence="9">
    <location>
        <begin position="1"/>
        <end position="30"/>
    </location>
</feature>
<evidence type="ECO:0000256" key="7">
    <source>
        <dbReference type="ARBA" id="ARBA00023180"/>
    </source>
</evidence>
<sequence>MQSWQRRGRRPTCLLLLCSLWLGILDEAAAVWPFPAKRFSGDMLIDAGSLGLAELDGRVVAFGDFNGDQYTDIVTLSTDQRTLTVYIWDHSRYLFTKTQSIPFSQNVVNVVAGDFSFDGRLDILVMMSQNTGSWGNQAIQVGMAVYLGQGNGMFSGSPVAVPGSAAEEPIVLDATGDIKVDLLGMFPTSSAPGPPTWRLWQNIWNTTANAGDMFELTSPPLNTSKVCKLSNPHSSAVIDLDGDCLADLFLVCDSPTSANRKTYQIWINNKEGGFTLSREGDLPPGVGPITFADMDRDGTIDLVFPTCQSVNTDTGVGTNCAINIAYNKQIPTCAGSTGVIYPHAVGSCRLPTQLCAADSNFSFDFTNSPDNDAFQSIPLTSLGASHSANLLMFDPTFHPPLPLPIRIADTSLSGYPSLLPIIATQTPGGVLGIGSSLETSVQLLNNVPCREGIPGCEGERIAKGRRAFAVATDGTQVLKAIHDVRGVTVIDLDEDGTLDLLIQRTGTQSTTKLTFVQNNFFHDAFFLKAITLNGACSGFCQRDGENYKPFGTGFPGASYKYTILDTTGKRSAAQGMFPTQHLGQQPQTGYHALHTPYAYLGLGRTNNYIENLFVGSTSHAEAHYINLEGVIPNSRLVVNPTVWKSNWEYELYLRPGDWIPWVTVVALASCGLLAIIVFVLHLNEKREDERERRRGLHHINFDAL</sequence>
<dbReference type="OrthoDB" id="10022113at2759"/>
<dbReference type="GeneID" id="63691177"/>
<dbReference type="Proteomes" id="UP000030653">
    <property type="component" value="Unassembled WGS sequence"/>
</dbReference>
<evidence type="ECO:0000256" key="9">
    <source>
        <dbReference type="SAM" id="SignalP"/>
    </source>
</evidence>
<dbReference type="InterPro" id="IPR057089">
    <property type="entry name" value="C2_TIP"/>
</dbReference>
<comment type="subcellular location">
    <subcellularLocation>
        <location evidence="1">Membrane</location>
        <topology evidence="1">Single-pass type I membrane protein</topology>
    </subcellularLocation>
</comment>
<dbReference type="Pfam" id="PF13517">
    <property type="entry name" value="FG-GAP_3"/>
    <property type="match status" value="2"/>
</dbReference>
<dbReference type="SUPFAM" id="SSF69318">
    <property type="entry name" value="Integrin alpha N-terminal domain"/>
    <property type="match status" value="1"/>
</dbReference>
<organism evidence="11 12">
    <name type="scientific">Dacryopinax primogenitus (strain DJM 731)</name>
    <name type="common">Brown rot fungus</name>
    <dbReference type="NCBI Taxonomy" id="1858805"/>
    <lineage>
        <taxon>Eukaryota</taxon>
        <taxon>Fungi</taxon>
        <taxon>Dikarya</taxon>
        <taxon>Basidiomycota</taxon>
        <taxon>Agaricomycotina</taxon>
        <taxon>Dacrymycetes</taxon>
        <taxon>Dacrymycetales</taxon>
        <taxon>Dacrymycetaceae</taxon>
        <taxon>Dacryopinax</taxon>
    </lineage>
</organism>
<dbReference type="AlphaFoldDB" id="M5GEX9"/>
<keyword evidence="4 9" id="KW-0732">Signal</keyword>
<dbReference type="InterPro" id="IPR024881">
    <property type="entry name" value="Tip"/>
</dbReference>
<keyword evidence="12" id="KW-1185">Reference proteome</keyword>
<feature type="domain" description="T-cell immunomodulatory protein TIP C2" evidence="10">
    <location>
        <begin position="549"/>
        <end position="652"/>
    </location>
</feature>
<protein>
    <recommendedName>
        <fullName evidence="10">T-cell immunomodulatory protein TIP C2 domain-containing protein</fullName>
    </recommendedName>
</protein>
<dbReference type="RefSeq" id="XP_040632691.1">
    <property type="nucleotide sequence ID" value="XM_040776115.1"/>
</dbReference>
<dbReference type="PANTHER" id="PTHR13412">
    <property type="entry name" value="T-CELL IMMUNOMODULATORY PROTEIN HOMOLOG"/>
    <property type="match status" value="1"/>
</dbReference>
<proteinExistence type="inferred from homology"/>
<evidence type="ECO:0000256" key="5">
    <source>
        <dbReference type="ARBA" id="ARBA00022989"/>
    </source>
</evidence>
<gene>
    <name evidence="11" type="ORF">DACRYDRAFT_75178</name>
</gene>
<keyword evidence="5 8" id="KW-1133">Transmembrane helix</keyword>
<evidence type="ECO:0000256" key="8">
    <source>
        <dbReference type="SAM" id="Phobius"/>
    </source>
</evidence>
<dbReference type="EMBL" id="JH795856">
    <property type="protein sequence ID" value="EJU05797.1"/>
    <property type="molecule type" value="Genomic_DNA"/>
</dbReference>
<feature type="chain" id="PRO_5004067793" description="T-cell immunomodulatory protein TIP C2 domain-containing protein" evidence="9">
    <location>
        <begin position="31"/>
        <end position="704"/>
    </location>
</feature>
<comment type="similarity">
    <text evidence="2">Belongs to the TIP family.</text>
</comment>